<dbReference type="Pfam" id="PF20415">
    <property type="entry name" value="DUF6699"/>
    <property type="match status" value="1"/>
</dbReference>
<reference evidence="3 4" key="1">
    <citation type="journal article" date="2019" name="Nat. Ecol. Evol.">
        <title>Megaphylogeny resolves global patterns of mushroom evolution.</title>
        <authorList>
            <person name="Varga T."/>
            <person name="Krizsan K."/>
            <person name="Foldi C."/>
            <person name="Dima B."/>
            <person name="Sanchez-Garcia M."/>
            <person name="Sanchez-Ramirez S."/>
            <person name="Szollosi G.J."/>
            <person name="Szarkandi J.G."/>
            <person name="Papp V."/>
            <person name="Albert L."/>
            <person name="Andreopoulos W."/>
            <person name="Angelini C."/>
            <person name="Antonin V."/>
            <person name="Barry K.W."/>
            <person name="Bougher N.L."/>
            <person name="Buchanan P."/>
            <person name="Buyck B."/>
            <person name="Bense V."/>
            <person name="Catcheside P."/>
            <person name="Chovatia M."/>
            <person name="Cooper J."/>
            <person name="Damon W."/>
            <person name="Desjardin D."/>
            <person name="Finy P."/>
            <person name="Geml J."/>
            <person name="Haridas S."/>
            <person name="Hughes K."/>
            <person name="Justo A."/>
            <person name="Karasinski D."/>
            <person name="Kautmanova I."/>
            <person name="Kiss B."/>
            <person name="Kocsube S."/>
            <person name="Kotiranta H."/>
            <person name="LaButti K.M."/>
            <person name="Lechner B.E."/>
            <person name="Liimatainen K."/>
            <person name="Lipzen A."/>
            <person name="Lukacs Z."/>
            <person name="Mihaltcheva S."/>
            <person name="Morgado L.N."/>
            <person name="Niskanen T."/>
            <person name="Noordeloos M.E."/>
            <person name="Ohm R.A."/>
            <person name="Ortiz-Santana B."/>
            <person name="Ovrebo C."/>
            <person name="Racz N."/>
            <person name="Riley R."/>
            <person name="Savchenko A."/>
            <person name="Shiryaev A."/>
            <person name="Soop K."/>
            <person name="Spirin V."/>
            <person name="Szebenyi C."/>
            <person name="Tomsovsky M."/>
            <person name="Tulloss R.E."/>
            <person name="Uehling J."/>
            <person name="Grigoriev I.V."/>
            <person name="Vagvolgyi C."/>
            <person name="Papp T."/>
            <person name="Martin F.M."/>
            <person name="Miettinen O."/>
            <person name="Hibbett D.S."/>
            <person name="Nagy L.G."/>
        </authorList>
    </citation>
    <scope>NUCLEOTIDE SEQUENCE [LARGE SCALE GENOMIC DNA]</scope>
    <source>
        <strain evidence="3 4">CBS 166.37</strain>
    </source>
</reference>
<organism evidence="3 4">
    <name type="scientific">Crucibulum laeve</name>
    <dbReference type="NCBI Taxonomy" id="68775"/>
    <lineage>
        <taxon>Eukaryota</taxon>
        <taxon>Fungi</taxon>
        <taxon>Dikarya</taxon>
        <taxon>Basidiomycota</taxon>
        <taxon>Agaricomycotina</taxon>
        <taxon>Agaricomycetes</taxon>
        <taxon>Agaricomycetidae</taxon>
        <taxon>Agaricales</taxon>
        <taxon>Agaricineae</taxon>
        <taxon>Nidulariaceae</taxon>
        <taxon>Crucibulum</taxon>
    </lineage>
</organism>
<accession>A0A5C3MB02</accession>
<evidence type="ECO:0000259" key="2">
    <source>
        <dbReference type="Pfam" id="PF20415"/>
    </source>
</evidence>
<feature type="compositionally biased region" description="Polar residues" evidence="1">
    <location>
        <begin position="49"/>
        <end position="73"/>
    </location>
</feature>
<dbReference type="EMBL" id="ML213592">
    <property type="protein sequence ID" value="TFK42492.1"/>
    <property type="molecule type" value="Genomic_DNA"/>
</dbReference>
<dbReference type="OrthoDB" id="3241567at2759"/>
<evidence type="ECO:0000313" key="4">
    <source>
        <dbReference type="Proteomes" id="UP000308652"/>
    </source>
</evidence>
<keyword evidence="4" id="KW-1185">Reference proteome</keyword>
<dbReference type="AlphaFoldDB" id="A0A5C3MB02"/>
<name>A0A5C3MB02_9AGAR</name>
<dbReference type="Proteomes" id="UP000308652">
    <property type="component" value="Unassembled WGS sequence"/>
</dbReference>
<evidence type="ECO:0000313" key="3">
    <source>
        <dbReference type="EMBL" id="TFK42492.1"/>
    </source>
</evidence>
<dbReference type="InterPro" id="IPR046522">
    <property type="entry name" value="DUF6699"/>
</dbReference>
<evidence type="ECO:0000256" key="1">
    <source>
        <dbReference type="SAM" id="MobiDB-lite"/>
    </source>
</evidence>
<gene>
    <name evidence="3" type="ORF">BDQ12DRAFT_676307</name>
</gene>
<feature type="compositionally biased region" description="Polar residues" evidence="1">
    <location>
        <begin position="81"/>
        <end position="98"/>
    </location>
</feature>
<proteinExistence type="predicted"/>
<protein>
    <recommendedName>
        <fullName evidence="2">DUF6699 domain-containing protein</fullName>
    </recommendedName>
</protein>
<feature type="region of interest" description="Disordered" evidence="1">
    <location>
        <begin position="48"/>
        <end position="98"/>
    </location>
</feature>
<sequence length="340" mass="38796">MPPNRRGCSVHFATSVSASPVARAPNYRLRGPPITPYYVPPLDLPQIPLTPNRNSPAASLLRNSTFRSRPQSSRYRRNSLRHSSPYSTPRNPLQHSQPKTWYYQNGNIRWSPKDVQAHAHLVEPLRPGMQEWEYTSGTLRWDPTPIPYVQQYLQSNWNLQAYEDTYDNNGHDLFSIHADLQPANMSWDIMRRPKTARAAPALGRTQRPQFAASALPEGVEEVTLACSTPPISRWIGMWGPIILDRASDKGGVMVEEILDAIHEYFHTPITAAEWAIFSRSPQVYTSYVRRLGMSRTFPQGYSSLRIDILCGYSYFGGLRLHSFHDGHAKLYFDLLPEPCF</sequence>
<feature type="domain" description="DUF6699" evidence="2">
    <location>
        <begin position="186"/>
        <end position="319"/>
    </location>
</feature>